<keyword evidence="2" id="KW-1185">Reference proteome</keyword>
<evidence type="ECO:0000313" key="2">
    <source>
        <dbReference type="Proteomes" id="UP001626536"/>
    </source>
</evidence>
<dbReference type="Proteomes" id="UP001626536">
    <property type="component" value="Chromosome"/>
</dbReference>
<gene>
    <name evidence="1" type="ORF">RZS28_03975</name>
</gene>
<dbReference type="EMBL" id="CP136862">
    <property type="protein sequence ID" value="WOJ90463.1"/>
    <property type="molecule type" value="Genomic_DNA"/>
</dbReference>
<dbReference type="RefSeq" id="WP_407339935.1">
    <property type="nucleotide sequence ID" value="NZ_CP136862.1"/>
</dbReference>
<proteinExistence type="predicted"/>
<organism evidence="1 2">
    <name type="scientific">Methylocapsa polymorpha</name>
    <dbReference type="NCBI Taxonomy" id="3080828"/>
    <lineage>
        <taxon>Bacteria</taxon>
        <taxon>Pseudomonadati</taxon>
        <taxon>Pseudomonadota</taxon>
        <taxon>Alphaproteobacteria</taxon>
        <taxon>Hyphomicrobiales</taxon>
        <taxon>Beijerinckiaceae</taxon>
        <taxon>Methylocapsa</taxon>
    </lineage>
</organism>
<sequence>MTTWTHRIIRYSDGRGFSLHEVFYDEADNPVDMTAEPISFTVETAEGPSALIEMLKQALLDAERGAVLDESTVRAAAARSTSDE</sequence>
<name>A0ABZ0HTC7_9HYPH</name>
<evidence type="ECO:0000313" key="1">
    <source>
        <dbReference type="EMBL" id="WOJ90463.1"/>
    </source>
</evidence>
<accession>A0ABZ0HTC7</accession>
<reference evidence="1 2" key="1">
    <citation type="submission" date="2023-10" db="EMBL/GenBank/DDBJ databases">
        <title>Novel methanotroph of the genus Methylocapsa from a subarctic wetland.</title>
        <authorList>
            <person name="Belova S.E."/>
            <person name="Oshkin I.Y."/>
            <person name="Miroshnikov K."/>
            <person name="Dedysh S.N."/>
        </authorList>
    </citation>
    <scope>NUCLEOTIDE SEQUENCE [LARGE SCALE GENOMIC DNA]</scope>
    <source>
        <strain evidence="1 2">RX1</strain>
    </source>
</reference>
<protein>
    <submittedName>
        <fullName evidence="1">Uncharacterized protein</fullName>
    </submittedName>
</protein>